<dbReference type="PANTHER" id="PTHR18867">
    <property type="entry name" value="RAD50"/>
    <property type="match status" value="1"/>
</dbReference>
<sequence length="3760" mass="418663">MDEQRASSLEEEVHHGIDVIVKLTQFSGGEDSVKTLIDKEIARLTKQHNGCQKSPQSPDCPQHKKLEELKKKLNTLTQNNDNDCETLLNNLCSGLEKFLGYQETSKGYDGSGIVYSDLDRLCDGVMSFLHGVLKDVNDNPNLSKYNNNLPGVLQKITDALYNRDNFDSSIVEVGKGIKQWVSGVDGSNKGVMEPLESLEITIKGHMRLNMNDMSITNQLQNWQTLAGDYLGKVLDSELALNEVDKRLEDKLTATVGFLKQAAENFWTSINDSSLQGCVEELENKFAQRREEVKSHIESKIQGAQQELNVRLSSVEHKINGLKRDKQSGFDNINKSISDALEMSDKAIERLNNDYRQKLEEQFALLRETMKHIDPNDKHAPVEGVKSKLRDHVEHIKIQVGVMDKACKNKLKEIWEHVRKSVGKNDSEGLLAELTKLDEDVKSDLYTIRKNVENEMKRYVKTYVSKVKQSVENIRETVGDKDTILRGRDASMYYNWEMLQQQITTLVGWINGTGDNYDGLKGIQHKVKEYHKTFKENLNYIIGVWVANNILKKDKVIITKINAYVTDNKSPMNKLKQIYDSSDRSKINDELCKEIATIFQSQLLQKIGKVEVETGDGTIERYLEAVKKGCNTFADQLQGQLVDEQFKVKSDLAAKMAREVETAVSATKSADSTNKAHLIYAVHLILEQIVVISRQTAKALANFTSNNAGYNLGRSLEAAISNVEAIGKEFDISDRTGKGYGKRLNDALSNVKQQIEKLYSNMHTAATSSTVISADAGFELNDSIEKRVDKILDDNIGAQDGSTGKVGKQFGSDGHMYSYNQQTKKGNSGFETGTLRRKIDDIRKKFDEQFIANNEIKTNELQHYEYAESLYNSTMEYVVEAIDDLEALPDAVVEAEVEAEKLMDQMQQHIEAVRSDISTIALNVKSAADAVDSAIHSVVTALEETRNTTNRMLQELKINLQMKVRDVLNDLVDGVQETFNAQKHAELKALQESVAKYTSEIQKLINDDTNAGLKGLMNKLSDTFKTESLQGLSNATLDLMASRVKSFYDKFFTLLKSQFDVSPHTKIVDPLASALSALLSTMHSKRHFHREVSDKIDALKRELDNFAPTKFSEASPLLNVIKRGVTQLHQELEKQYVSRYSGIQFAGPLVRPNENSETTPVKAPKQSDDNNELTDEGRNAAKVCVTLLAILRRDLNNLREDCDTNWSGKTLCRVDAGKSNPLGKWFDARGFTVSKSADKQEGELNKNKNASAISGKLNETVQGADSNSHLTTCKPNDKADKFNALDILDCLFDHLTQYNKTCHLIIPISPKLPSSVNDMLQWLSGLRYNHMRQPVVSAFNGLFSDAEKGLAVTAPHDVLRKIPSSTLRPNTLAGTLTVVCRQAEKTLIAIQGYGHSDGRYACEFSDNSRNLMYPTNPAACLDMLIDILCRLQQQLCFLYRQCCFMSNCSGWRDCHYGQHVAGSSWQCNDKQCPDQTCDQTCNQKCKQHPDCGLKSPLQSFLEDGLQGFLPHSFSSPGCKLTCTVSNHRGLPCKTPMGFGDLCVTASHTRNGAYLRDVLYDFCGDASKPLSRLCGYLVCLVNRPPGTLGEMFGFYYSFIHGWSGSGTHRKDGFNKAVISANFENESTSLDIAPVFRSSDHKSGNCMPHLTGDLHALVKCTGTTGDAASHPCGPYLRSLCHDIRGIYSETYAAKYLSWIVYLTETFYKLLSMLYDECNSKCGGEKPRCRKSKCISNCEAAKWPISPESRHDESCHSIVKCAFTLPTLCKYGLYFENTLDLAGMNGMPLKRTCNDFCTLLKTVLNEKSVLVKLFHAIDDFLKEIRWPFMTTLLTLWSLSLLYLLHIAVVRLDVLRIRSHLRSPSSHRIAAQSLLAAARVRALANVKYNGHYSEVHGSDSKRKSGEKDLFERRISLGLLAGQLSGLIGGGDEVKKAIVNGLHSNVSQLEKLLNASCGGEGCDDAVNFRDGDLKTLQEQFNEVDKIATEIDGLNKQKDEKRKAPVGAPSGGGPEIEKLEREIQQKNQELQKQKESRERQITQLKSALKEPEKEIDEYIKNLTAQIADINKKIDDIKQAERKKNKDLKDADISIPSHLSNPLETAQAKLQSHEASLTSLQSLGKLMKFNESVKTSTTGECKSILNNLCSGLEKFLGYQETSKGYDGSGIVYSDLDRLCDGVMSFLHGVLESVKDDESVKTYDNNPPNDINNVLDRLNDSVGKGRQAFPSAVSKVSGWLEKHGEQVDQKIKKVTTPITKLLEGGNEDNFKNIPQLIKDIQGMQSQDYESVVNKISPNEGKLHKWLSSVSGLPTKTQEALNALDSVDKTLFNKLHPHVNLLHNAVDTFVANSRMDHQDLIAVCTKVDGDLEALETNVNAVVISSVGQLKTTVTAGINELDRQVKKILDEKVKTLQETVKKLETIRGKIETAVGSINERFKENGSKNGDETVPCCQKKAQGIYDKASTEINGVDQLGGLWQKIEQALTGLTEKIAKGEGSTALLDKTVQGIEEYAQDYKKCFERAIDPMVKGIVDKNIAIRGYVTAYVRKVAANQVNIKFDHVKNAIEKHVCKIVESVNGQEPNAVKNDIVATLTSIQTYLTKVTEKLHETQAKPQLENFMQEVVRSAQLSPHSPDKQLFLQLAVKAVLAATSTAAEESGRQFAEFAVNSQIDRFSAAMKLVKGLSTDLKAQVNATIESIKSNVSSDVITPAKAIQTKLTLIIEAVKEHITELNKAVAPKNSFAVKQDNTGDTIIAGAQKLIEKDITGINNGVERVLEKGRKTLTDTMNSSSENCQEDIKSSVTNETKRSKTQIKNEALQKFAKTKEKELDALKKIVATQRAEVERIIKHDRANGLKGFLLKLKGVSGKDLESLKITDAMSSTGDKMRMHFAKLSGDFRTYLYPILDYVREQVKTPIPPSFRRDNENSDKVAAIHGDVRKLLRHLRDNAERKHNIDHKFAELLDTVTSSLNSFTSSKFDGIFNATLCDVLKASLSAFGRQLGNAYVNRYSTALPISDWDTVDGDGRKAAKIVVTIMKILADDLTDLRHECKNGWKHNKISLVSTPNIHNPLGAFFKGCGYKVSKLEESYEGELRCHDKMKGGHISRDLLDMVIPGAAKDLHLPKCKPDEAKTQIKATSEFNIFNILDCLTTHVGEYYESCHLELPKSQKYPCSVRDICVWLSGLPHTAVYKTIEGHCNKMLNEQDKATGAFPNKADEVMKRSLEHLNGTIEKTCHLAHRLLVSIQGNGSGADYAAYPYACCFENNHGGFHYPGDPSSLLDMLKYMCTRLLRALCFLHQQCKHTASDGNGWRECQYGYRVGSYHWDCDKSVDDSSTQPKIQAKCQPNSEPNDQPNCLPKSPLQAHLMDGLPGFMPHKFTSIGCQPMCSTCPKGSLVGQCITPMGFADLATAGSITGRGDDLVDLLSTLCRNGASVLCDLVHALQCISPSPPRGLAEMFSYYCNIMQKSYGSLYGHDSDCKGKIDEAIHLSFPFKNDMWLHNKYSASKLTDALKALYCSDNEHNGAITDDNHRGLQSLSPNPTTGADQCQRTDSITCAPYLKALCHDACHTYPAKHKALYLSWLCRLAWTFWDLLDQLLKAFNDISCQSYGCTCKCGFGKHGVVEEDTSQAPKAPKPSCHCTSIVECKGPMSVFYQYGFIFGLPKELMGSPGKKTCDNFVKQLTRILTKGYFTELFEEIDEFIWAIRTPFSYLLLALWSLSLLYLLHIAVVRLDVLRIRSHLRSPSSHRIAAQSLLAAAKVKALANIKYFSP</sequence>
<dbReference type="GO" id="GO:0003691">
    <property type="term" value="F:double-stranded telomeric DNA binding"/>
    <property type="evidence" value="ECO:0007669"/>
    <property type="project" value="TreeGrafter"/>
</dbReference>
<evidence type="ECO:0000256" key="3">
    <source>
        <dbReference type="SAM" id="Phobius"/>
    </source>
</evidence>
<dbReference type="RefSeq" id="XP_028869150.1">
    <property type="nucleotide sequence ID" value="XM_029013317.1"/>
</dbReference>
<feature type="coiled-coil region" evidence="1">
    <location>
        <begin position="938"/>
        <end position="1006"/>
    </location>
</feature>
<dbReference type="VEuPathDB" id="PiroplasmaDB:BOVATA_044000"/>
<keyword evidence="3" id="KW-0472">Membrane</keyword>
<dbReference type="PANTHER" id="PTHR18867:SF12">
    <property type="entry name" value="DNA REPAIR PROTEIN RAD50"/>
    <property type="match status" value="1"/>
</dbReference>
<organism evidence="4 5">
    <name type="scientific">Babesia ovata</name>
    <dbReference type="NCBI Taxonomy" id="189622"/>
    <lineage>
        <taxon>Eukaryota</taxon>
        <taxon>Sar</taxon>
        <taxon>Alveolata</taxon>
        <taxon>Apicomplexa</taxon>
        <taxon>Aconoidasida</taxon>
        <taxon>Piroplasmida</taxon>
        <taxon>Babesiidae</taxon>
        <taxon>Babesia</taxon>
    </lineage>
</organism>
<dbReference type="EMBL" id="BDSA01000008">
    <property type="protein sequence ID" value="GBE62907.1"/>
    <property type="molecule type" value="Genomic_DNA"/>
</dbReference>
<feature type="region of interest" description="Disordered" evidence="2">
    <location>
        <begin position="1147"/>
        <end position="1174"/>
    </location>
</feature>
<feature type="transmembrane region" description="Helical" evidence="3">
    <location>
        <begin position="3698"/>
        <end position="3721"/>
    </location>
</feature>
<protein>
    <recommendedName>
        <fullName evidence="6">Extracellular matrix-binding ebh</fullName>
    </recommendedName>
</protein>
<keyword evidence="5" id="KW-1185">Reference proteome</keyword>
<evidence type="ECO:0000313" key="5">
    <source>
        <dbReference type="Proteomes" id="UP000236319"/>
    </source>
</evidence>
<dbReference type="GO" id="GO:0007004">
    <property type="term" value="P:telomere maintenance via telomerase"/>
    <property type="evidence" value="ECO:0007669"/>
    <property type="project" value="TreeGrafter"/>
</dbReference>
<evidence type="ECO:0008006" key="6">
    <source>
        <dbReference type="Google" id="ProtNLM"/>
    </source>
</evidence>
<dbReference type="GO" id="GO:0000794">
    <property type="term" value="C:condensed nuclear chromosome"/>
    <property type="evidence" value="ECO:0007669"/>
    <property type="project" value="TreeGrafter"/>
</dbReference>
<keyword evidence="3" id="KW-1133">Transmembrane helix</keyword>
<dbReference type="GO" id="GO:0006302">
    <property type="term" value="P:double-strand break repair"/>
    <property type="evidence" value="ECO:0007669"/>
    <property type="project" value="TreeGrafter"/>
</dbReference>
<proteinExistence type="predicted"/>
<feature type="region of interest" description="Disordered" evidence="2">
    <location>
        <begin position="2777"/>
        <end position="2798"/>
    </location>
</feature>
<comment type="caution">
    <text evidence="4">The sequence shown here is derived from an EMBL/GenBank/DDBJ whole genome shotgun (WGS) entry which is preliminary data.</text>
</comment>
<feature type="coiled-coil region" evidence="1">
    <location>
        <begin position="278"/>
        <end position="360"/>
    </location>
</feature>
<dbReference type="GO" id="GO:0043047">
    <property type="term" value="F:single-stranded telomeric DNA binding"/>
    <property type="evidence" value="ECO:0007669"/>
    <property type="project" value="TreeGrafter"/>
</dbReference>
<dbReference type="GO" id="GO:0000722">
    <property type="term" value="P:telomere maintenance via recombination"/>
    <property type="evidence" value="ECO:0007669"/>
    <property type="project" value="TreeGrafter"/>
</dbReference>
<feature type="coiled-coil region" evidence="1">
    <location>
        <begin position="2387"/>
        <end position="2415"/>
    </location>
</feature>
<evidence type="ECO:0000313" key="4">
    <source>
        <dbReference type="EMBL" id="GBE62907.1"/>
    </source>
</evidence>
<evidence type="ECO:0000256" key="1">
    <source>
        <dbReference type="SAM" id="Coils"/>
    </source>
</evidence>
<gene>
    <name evidence="4" type="ORF">BOVATA_044000</name>
</gene>
<keyword evidence="1" id="KW-0175">Coiled coil</keyword>
<dbReference type="GO" id="GO:0070192">
    <property type="term" value="P:chromosome organization involved in meiotic cell cycle"/>
    <property type="evidence" value="ECO:0007669"/>
    <property type="project" value="TreeGrafter"/>
</dbReference>
<dbReference type="Proteomes" id="UP000236319">
    <property type="component" value="Unassembled WGS sequence"/>
</dbReference>
<dbReference type="Gene3D" id="1.20.120.20">
    <property type="entry name" value="Apolipoprotein"/>
    <property type="match status" value="1"/>
</dbReference>
<evidence type="ECO:0000256" key="2">
    <source>
        <dbReference type="SAM" id="MobiDB-lite"/>
    </source>
</evidence>
<dbReference type="GO" id="GO:0030870">
    <property type="term" value="C:Mre11 complex"/>
    <property type="evidence" value="ECO:0007669"/>
    <property type="project" value="TreeGrafter"/>
</dbReference>
<feature type="region of interest" description="Disordered" evidence="2">
    <location>
        <begin position="1988"/>
        <end position="2009"/>
    </location>
</feature>
<name>A0A2H6KIU7_9APIC</name>
<dbReference type="GO" id="GO:0051880">
    <property type="term" value="F:G-quadruplex DNA binding"/>
    <property type="evidence" value="ECO:0007669"/>
    <property type="project" value="TreeGrafter"/>
</dbReference>
<reference evidence="4 5" key="1">
    <citation type="journal article" date="2017" name="BMC Genomics">
        <title>Whole-genome assembly of Babesia ovata and comparative genomics between closely related pathogens.</title>
        <authorList>
            <person name="Yamagishi J."/>
            <person name="Asada M."/>
            <person name="Hakimi H."/>
            <person name="Tanaka T.Q."/>
            <person name="Sugimoto C."/>
            <person name="Kawazu S."/>
        </authorList>
    </citation>
    <scope>NUCLEOTIDE SEQUENCE [LARGE SCALE GENOMIC DNA]</scope>
    <source>
        <strain evidence="4 5">Miyake</strain>
    </source>
</reference>
<keyword evidence="3" id="KW-0812">Transmembrane</keyword>
<dbReference type="GeneID" id="39876677"/>
<accession>A0A2H6KIU7</accession>